<dbReference type="Gene3D" id="3.10.20.410">
    <property type="match status" value="1"/>
</dbReference>
<evidence type="ECO:0000256" key="2">
    <source>
        <dbReference type="ARBA" id="ARBA00008064"/>
    </source>
</evidence>
<evidence type="ECO:0000256" key="3">
    <source>
        <dbReference type="ARBA" id="ARBA00022448"/>
    </source>
</evidence>
<accession>A0A4U9HC88</accession>
<gene>
    <name evidence="9" type="primary">fimD_1</name>
    <name evidence="9" type="ORF">NCTC12971_01744</name>
</gene>
<dbReference type="InterPro" id="IPR000015">
    <property type="entry name" value="Fimb_usher"/>
</dbReference>
<keyword evidence="3" id="KW-0813">Transport</keyword>
<dbReference type="AlphaFoldDB" id="A0A4U9HC88"/>
<evidence type="ECO:0000256" key="4">
    <source>
        <dbReference type="ARBA" id="ARBA00022692"/>
    </source>
</evidence>
<evidence type="ECO:0000259" key="8">
    <source>
        <dbReference type="Pfam" id="PF13954"/>
    </source>
</evidence>
<protein>
    <submittedName>
        <fullName evidence="9">Outer membrane usher protein fimD</fullName>
    </submittedName>
</protein>
<evidence type="ECO:0000313" key="10">
    <source>
        <dbReference type="Proteomes" id="UP000307968"/>
    </source>
</evidence>
<dbReference type="InterPro" id="IPR025885">
    <property type="entry name" value="PapC_N"/>
</dbReference>
<keyword evidence="7" id="KW-0998">Cell outer membrane</keyword>
<dbReference type="GO" id="GO:0009297">
    <property type="term" value="P:pilus assembly"/>
    <property type="evidence" value="ECO:0007669"/>
    <property type="project" value="InterPro"/>
</dbReference>
<feature type="domain" description="PapC N-terminal" evidence="8">
    <location>
        <begin position="48"/>
        <end position="130"/>
    </location>
</feature>
<reference evidence="9 10" key="1">
    <citation type="submission" date="2019-05" db="EMBL/GenBank/DDBJ databases">
        <authorList>
            <consortium name="Pathogen Informatics"/>
        </authorList>
    </citation>
    <scope>NUCLEOTIDE SEQUENCE [LARGE SCALE GENOMIC DNA]</scope>
    <source>
        <strain evidence="9 10">NCTC12971</strain>
    </source>
</reference>
<dbReference type="EMBL" id="LR590463">
    <property type="protein sequence ID" value="VTP61235.1"/>
    <property type="molecule type" value="Genomic_DNA"/>
</dbReference>
<dbReference type="PANTHER" id="PTHR30451">
    <property type="entry name" value="OUTER MEMBRANE USHER PROTEIN"/>
    <property type="match status" value="1"/>
</dbReference>
<evidence type="ECO:0000256" key="1">
    <source>
        <dbReference type="ARBA" id="ARBA00004571"/>
    </source>
</evidence>
<dbReference type="InterPro" id="IPR037224">
    <property type="entry name" value="PapC_N_sf"/>
</dbReference>
<dbReference type="SUPFAM" id="SSF141729">
    <property type="entry name" value="FimD N-terminal domain-like"/>
    <property type="match status" value="1"/>
</dbReference>
<dbReference type="Pfam" id="PF13954">
    <property type="entry name" value="PapC_N"/>
    <property type="match status" value="1"/>
</dbReference>
<dbReference type="GO" id="GO:0009279">
    <property type="term" value="C:cell outer membrane"/>
    <property type="evidence" value="ECO:0007669"/>
    <property type="project" value="UniProtKB-SubCell"/>
</dbReference>
<name>A0A4U9HC88_SERRU</name>
<evidence type="ECO:0000256" key="6">
    <source>
        <dbReference type="ARBA" id="ARBA00023136"/>
    </source>
</evidence>
<keyword evidence="4" id="KW-0812">Transmembrane</keyword>
<comment type="subcellular location">
    <subcellularLocation>
        <location evidence="1">Cell outer membrane</location>
        <topology evidence="1">Multi-pass membrane protein</topology>
    </subcellularLocation>
</comment>
<proteinExistence type="inferred from homology"/>
<keyword evidence="5" id="KW-0732">Signal</keyword>
<organism evidence="9 10">
    <name type="scientific">Serratia rubidaea</name>
    <name type="common">Serratia marinorubra</name>
    <dbReference type="NCBI Taxonomy" id="61652"/>
    <lineage>
        <taxon>Bacteria</taxon>
        <taxon>Pseudomonadati</taxon>
        <taxon>Pseudomonadota</taxon>
        <taxon>Gammaproteobacteria</taxon>
        <taxon>Enterobacterales</taxon>
        <taxon>Yersiniaceae</taxon>
        <taxon>Serratia</taxon>
    </lineage>
</organism>
<dbReference type="PANTHER" id="PTHR30451:SF20">
    <property type="entry name" value="FIMBRIAE USHER"/>
    <property type="match status" value="1"/>
</dbReference>
<comment type="similarity">
    <text evidence="2">Belongs to the fimbrial export usher family.</text>
</comment>
<evidence type="ECO:0000256" key="7">
    <source>
        <dbReference type="ARBA" id="ARBA00023237"/>
    </source>
</evidence>
<evidence type="ECO:0000256" key="5">
    <source>
        <dbReference type="ARBA" id="ARBA00022729"/>
    </source>
</evidence>
<keyword evidence="6" id="KW-0472">Membrane</keyword>
<dbReference type="Proteomes" id="UP000307968">
    <property type="component" value="Chromosome"/>
</dbReference>
<dbReference type="GO" id="GO:0015473">
    <property type="term" value="F:fimbrial usher porin activity"/>
    <property type="evidence" value="ECO:0007669"/>
    <property type="project" value="InterPro"/>
</dbReference>
<sequence length="163" mass="17234">MQTTITYSGSARESASPGVMPGCGARLKPLALALGLLTPLAAAASQYEFDDSMLVGSAGQQSLARFNRAHTVAPGDYQVDIFINGAFLSRQTLRFAALPGQDAVVPCFSRDALIAAGILPDSIKSRAARRPPMPVCLWSSRSLAPAAALILPVCGWMCPCRRR</sequence>
<evidence type="ECO:0000313" key="9">
    <source>
        <dbReference type="EMBL" id="VTP61235.1"/>
    </source>
</evidence>